<sequence>MARCGALETAQLSACDDLDAVRAWLSNYAGMKTKFENYRKKGQSSDGGFEPAVGAKQINGLRDICVTHWRFQNPFMLYDPDFERQMKLVEEIMHDDRGILRALAKWPLGDGFART</sequence>
<dbReference type="EMBL" id="PRDW01000009">
    <property type="protein sequence ID" value="PPB83232.1"/>
    <property type="molecule type" value="Genomic_DNA"/>
</dbReference>
<dbReference type="Proteomes" id="UP000243096">
    <property type="component" value="Unassembled WGS sequence"/>
</dbReference>
<comment type="caution">
    <text evidence="1">The sequence shown here is derived from an EMBL/GenBank/DDBJ whole genome shotgun (WGS) entry which is preliminary data.</text>
</comment>
<accession>A0A2P5K941</accession>
<dbReference type="AlphaFoldDB" id="A0A2P5K941"/>
<keyword evidence="2" id="KW-1185">Reference proteome</keyword>
<evidence type="ECO:0000313" key="1">
    <source>
        <dbReference type="EMBL" id="PPB83232.1"/>
    </source>
</evidence>
<gene>
    <name evidence="1" type="ORF">B0O95_10957</name>
</gene>
<organism evidence="1 2">
    <name type="scientific">Mycetohabitans endofungorum</name>
    <dbReference type="NCBI Taxonomy" id="417203"/>
    <lineage>
        <taxon>Bacteria</taxon>
        <taxon>Pseudomonadati</taxon>
        <taxon>Pseudomonadota</taxon>
        <taxon>Betaproteobacteria</taxon>
        <taxon>Burkholderiales</taxon>
        <taxon>Burkholderiaceae</taxon>
        <taxon>Mycetohabitans</taxon>
    </lineage>
</organism>
<protein>
    <submittedName>
        <fullName evidence="1">Uncharacterized protein</fullName>
    </submittedName>
</protein>
<name>A0A2P5K941_9BURK</name>
<reference evidence="1 2" key="1">
    <citation type="submission" date="2018-01" db="EMBL/GenBank/DDBJ databases">
        <title>Genomic Encyclopedia of Type Strains, Phase III (KMG-III): the genomes of soil and plant-associated and newly described type strains.</title>
        <authorList>
            <person name="Whitman W."/>
        </authorList>
    </citation>
    <scope>NUCLEOTIDE SEQUENCE [LARGE SCALE GENOMIC DNA]</scope>
    <source>
        <strain evidence="1 2">HKI456</strain>
    </source>
</reference>
<evidence type="ECO:0000313" key="2">
    <source>
        <dbReference type="Proteomes" id="UP000243096"/>
    </source>
</evidence>
<dbReference type="OrthoDB" id="5459182at2"/>
<proteinExistence type="predicted"/>